<reference evidence="2 3" key="1">
    <citation type="journal article" date="2016" name="Nat. Commun.">
        <title>Thousands of microbial genomes shed light on interconnected biogeochemical processes in an aquifer system.</title>
        <authorList>
            <person name="Anantharaman K."/>
            <person name="Brown C.T."/>
            <person name="Hug L.A."/>
            <person name="Sharon I."/>
            <person name="Castelle C.J."/>
            <person name="Probst A.J."/>
            <person name="Thomas B.C."/>
            <person name="Singh A."/>
            <person name="Wilkins M.J."/>
            <person name="Karaoz U."/>
            <person name="Brodie E.L."/>
            <person name="Williams K.H."/>
            <person name="Hubbard S.S."/>
            <person name="Banfield J.F."/>
        </authorList>
    </citation>
    <scope>NUCLEOTIDE SEQUENCE [LARGE SCALE GENOMIC DNA]</scope>
</reference>
<evidence type="ECO:0000259" key="1">
    <source>
        <dbReference type="SMART" id="SM01321"/>
    </source>
</evidence>
<organism evidence="2 3">
    <name type="scientific">Candidatus Nomurabacteria bacterium RIFCSPLOWO2_12_FULL_41_10</name>
    <dbReference type="NCBI Taxonomy" id="1801795"/>
    <lineage>
        <taxon>Bacteria</taxon>
        <taxon>Candidatus Nomuraibacteriota</taxon>
    </lineage>
</organism>
<dbReference type="Gene3D" id="3.30.70.1290">
    <property type="entry name" value="Transposase IS200-like"/>
    <property type="match status" value="1"/>
</dbReference>
<dbReference type="PANTHER" id="PTHR34322">
    <property type="entry name" value="TRANSPOSASE, Y1_TNP DOMAIN-CONTAINING"/>
    <property type="match status" value="1"/>
</dbReference>
<evidence type="ECO:0000313" key="2">
    <source>
        <dbReference type="EMBL" id="OGJ04288.1"/>
    </source>
</evidence>
<dbReference type="PANTHER" id="PTHR34322:SF2">
    <property type="entry name" value="TRANSPOSASE IS200-LIKE DOMAIN-CONTAINING PROTEIN"/>
    <property type="match status" value="1"/>
</dbReference>
<feature type="domain" description="Transposase IS200-like" evidence="1">
    <location>
        <begin position="7"/>
        <end position="143"/>
    </location>
</feature>
<name>A0A1F6YD38_9BACT</name>
<comment type="caution">
    <text evidence="2">The sequence shown here is derived from an EMBL/GenBank/DDBJ whole genome shotgun (WGS) entry which is preliminary data.</text>
</comment>
<dbReference type="SMART" id="SM01321">
    <property type="entry name" value="Y1_Tnp"/>
    <property type="match status" value="1"/>
</dbReference>
<dbReference type="Proteomes" id="UP000176826">
    <property type="component" value="Unassembled WGS sequence"/>
</dbReference>
<dbReference type="Pfam" id="PF01797">
    <property type="entry name" value="Y1_Tnp"/>
    <property type="match status" value="1"/>
</dbReference>
<dbReference type="SUPFAM" id="SSF143422">
    <property type="entry name" value="Transposase IS200-like"/>
    <property type="match status" value="1"/>
</dbReference>
<dbReference type="GO" id="GO:0003677">
    <property type="term" value="F:DNA binding"/>
    <property type="evidence" value="ECO:0007669"/>
    <property type="project" value="InterPro"/>
</dbReference>
<dbReference type="EMBL" id="MFVT01000007">
    <property type="protein sequence ID" value="OGJ04288.1"/>
    <property type="molecule type" value="Genomic_DNA"/>
</dbReference>
<evidence type="ECO:0000313" key="3">
    <source>
        <dbReference type="Proteomes" id="UP000176826"/>
    </source>
</evidence>
<sequence length="212" mass="25261">MRKSAFVPGEYFHIYNRGVEKRDIFSDRNDIFRFRQSMIEFNCIDPIGSLYENSFISAKGKRKNAKLVDVIAYCLNQNHYHFILQNLEPNGISEFMKRVGGGYTNYFNSKYKRSGVLFQGKFKSIHINSNRYLLYLSAYVNLNYKIHKKENGLWLSSWQEFISNSKEPLRNKSIILDQFKNSEEYKIFAEECLLDMIERKERFKEMEGLLFE</sequence>
<accession>A0A1F6YD38</accession>
<dbReference type="GO" id="GO:0006313">
    <property type="term" value="P:DNA transposition"/>
    <property type="evidence" value="ECO:0007669"/>
    <property type="project" value="InterPro"/>
</dbReference>
<protein>
    <recommendedName>
        <fullName evidence="1">Transposase IS200-like domain-containing protein</fullName>
    </recommendedName>
</protein>
<dbReference type="GO" id="GO:0004803">
    <property type="term" value="F:transposase activity"/>
    <property type="evidence" value="ECO:0007669"/>
    <property type="project" value="InterPro"/>
</dbReference>
<proteinExistence type="predicted"/>
<dbReference type="InterPro" id="IPR002686">
    <property type="entry name" value="Transposase_17"/>
</dbReference>
<dbReference type="AlphaFoldDB" id="A0A1F6YD38"/>
<gene>
    <name evidence="2" type="ORF">A3F97_00780</name>
</gene>
<dbReference type="InterPro" id="IPR036515">
    <property type="entry name" value="Transposase_17_sf"/>
</dbReference>